<feature type="domain" description="FAD-binding PCMH-type" evidence="3">
    <location>
        <begin position="14"/>
        <end position="187"/>
    </location>
</feature>
<dbReference type="InterPro" id="IPR016166">
    <property type="entry name" value="FAD-bd_PCMH"/>
</dbReference>
<gene>
    <name evidence="4" type="ORF">ACERK3_11480</name>
</gene>
<dbReference type="InterPro" id="IPR016167">
    <property type="entry name" value="FAD-bd_PCMH_sub1"/>
</dbReference>
<name>A0ABV4U6H7_9BACT</name>
<dbReference type="InterPro" id="IPR016169">
    <property type="entry name" value="FAD-bd_PCMH_sub2"/>
</dbReference>
<sequence length="458" mass="50798">MTGPAHTDMQLAGRNNVPRQVCHVYRPARRADVATLIEHGIQSDWIARGLGRSYGDSMLNEGRGVIDMTPLDRLLAFDADTGTLECEAGVSLKRIIDTFLPRGWFPAVTPGTKHVTVGGAIACDVHGKNHHRDGSFANCVDQVTLLTAAGETLACSRDENAEVFFATLGGMGLTGVLLTVRLRLKRVASAYLNVRFEQAGNLDDLLAAFADDAQHSYSVAWIDGLARGAKLGRGVLMRGEHAEADDLPAVRRERPFDVPVRFKPSVPCDLPGFVLNRYTVAAFNARYYRKHRSGERLLDYDAYFYPLDGVGNWHRLYGRRGFYQYQFVVPEGDEGGAAVRHVMERLTASRRASFLAVLKRFGPESGGLLSFPVAGYTLAIDLPNRGDEVLALMHELDAYVVERGGRVYLAKDACLKREHFERMYPRLDTFKSICRRLDPQRRLASSQARRLGLVEVGS</sequence>
<dbReference type="InterPro" id="IPR010031">
    <property type="entry name" value="FAD_lactone_oxidase-like"/>
</dbReference>
<comment type="caution">
    <text evidence="4">The sequence shown here is derived from an EMBL/GenBank/DDBJ whole genome shotgun (WGS) entry which is preliminary data.</text>
</comment>
<evidence type="ECO:0000313" key="4">
    <source>
        <dbReference type="EMBL" id="MFA9478912.1"/>
    </source>
</evidence>
<dbReference type="RefSeq" id="WP_425345831.1">
    <property type="nucleotide sequence ID" value="NZ_JBGUBD010000006.1"/>
</dbReference>
<protein>
    <submittedName>
        <fullName evidence="4">FAD-binding protein</fullName>
    </submittedName>
</protein>
<keyword evidence="1" id="KW-0285">Flavoprotein</keyword>
<dbReference type="SUPFAM" id="SSF56176">
    <property type="entry name" value="FAD-binding/transporter-associated domain-like"/>
    <property type="match status" value="1"/>
</dbReference>
<proteinExistence type="predicted"/>
<dbReference type="Pfam" id="PF01565">
    <property type="entry name" value="FAD_binding_4"/>
    <property type="match status" value="1"/>
</dbReference>
<organism evidence="4 5">
    <name type="scientific">Natronomicrosphaera hydrolytica</name>
    <dbReference type="NCBI Taxonomy" id="3242702"/>
    <lineage>
        <taxon>Bacteria</taxon>
        <taxon>Pseudomonadati</taxon>
        <taxon>Planctomycetota</taxon>
        <taxon>Phycisphaerae</taxon>
        <taxon>Phycisphaerales</taxon>
        <taxon>Phycisphaeraceae</taxon>
        <taxon>Natronomicrosphaera</taxon>
    </lineage>
</organism>
<evidence type="ECO:0000256" key="1">
    <source>
        <dbReference type="ARBA" id="ARBA00022827"/>
    </source>
</evidence>
<evidence type="ECO:0000313" key="5">
    <source>
        <dbReference type="Proteomes" id="UP001575105"/>
    </source>
</evidence>
<keyword evidence="2" id="KW-0560">Oxidoreductase</keyword>
<dbReference type="Pfam" id="PF04030">
    <property type="entry name" value="ALO"/>
    <property type="match status" value="1"/>
</dbReference>
<dbReference type="Gene3D" id="3.30.43.10">
    <property type="entry name" value="Uridine Diphospho-n-acetylenolpyruvylglucosamine Reductase, domain 2"/>
    <property type="match status" value="1"/>
</dbReference>
<keyword evidence="1" id="KW-0274">FAD</keyword>
<dbReference type="Proteomes" id="UP001575105">
    <property type="component" value="Unassembled WGS sequence"/>
</dbReference>
<dbReference type="PANTHER" id="PTHR43762">
    <property type="entry name" value="L-GULONOLACTONE OXIDASE"/>
    <property type="match status" value="1"/>
</dbReference>
<evidence type="ECO:0000259" key="3">
    <source>
        <dbReference type="PROSITE" id="PS51387"/>
    </source>
</evidence>
<reference evidence="4 5" key="1">
    <citation type="submission" date="2024-08" db="EMBL/GenBank/DDBJ databases">
        <title>Whole-genome sequencing of halo(alkali)philic microorganisms from hypersaline lakes.</title>
        <authorList>
            <person name="Sorokin D.Y."/>
            <person name="Merkel A.Y."/>
            <person name="Messina E."/>
            <person name="Yakimov M."/>
        </authorList>
    </citation>
    <scope>NUCLEOTIDE SEQUENCE [LARGE SCALE GENOMIC DNA]</scope>
    <source>
        <strain evidence="4 5">AB-hyl4</strain>
    </source>
</reference>
<dbReference type="PANTHER" id="PTHR43762:SF1">
    <property type="entry name" value="D-ARABINONO-1,4-LACTONE OXIDASE"/>
    <property type="match status" value="1"/>
</dbReference>
<evidence type="ECO:0000256" key="2">
    <source>
        <dbReference type="ARBA" id="ARBA00023002"/>
    </source>
</evidence>
<dbReference type="InterPro" id="IPR036318">
    <property type="entry name" value="FAD-bd_PCMH-like_sf"/>
</dbReference>
<dbReference type="Gene3D" id="3.30.465.10">
    <property type="match status" value="1"/>
</dbReference>
<accession>A0ABV4U6H7</accession>
<dbReference type="PROSITE" id="PS51387">
    <property type="entry name" value="FAD_PCMH"/>
    <property type="match status" value="1"/>
</dbReference>
<dbReference type="InterPro" id="IPR006094">
    <property type="entry name" value="Oxid_FAD_bind_N"/>
</dbReference>
<dbReference type="InterPro" id="IPR007173">
    <property type="entry name" value="ALO_C"/>
</dbReference>
<keyword evidence="5" id="KW-1185">Reference proteome</keyword>
<dbReference type="EMBL" id="JBGUBD010000006">
    <property type="protein sequence ID" value="MFA9478912.1"/>
    <property type="molecule type" value="Genomic_DNA"/>
</dbReference>